<evidence type="ECO:0008006" key="4">
    <source>
        <dbReference type="Google" id="ProtNLM"/>
    </source>
</evidence>
<feature type="signal peptide" evidence="1">
    <location>
        <begin position="1"/>
        <end position="24"/>
    </location>
</feature>
<protein>
    <recommendedName>
        <fullName evidence="4">Lipoprotein</fullName>
    </recommendedName>
</protein>
<accession>G8QJQ4</accession>
<name>G8QJQ4_AZOOP</name>
<dbReference type="EMBL" id="CP003153">
    <property type="protein sequence ID" value="AEV26528.1"/>
    <property type="molecule type" value="Genomic_DNA"/>
</dbReference>
<evidence type="ECO:0000313" key="3">
    <source>
        <dbReference type="Proteomes" id="UP000005633"/>
    </source>
</evidence>
<organism evidence="2 3">
    <name type="scientific">Azospira oryzae (strain ATCC BAA-33 / DSM 13638 / PS)</name>
    <name type="common">Dechlorosoma suillum</name>
    <dbReference type="NCBI Taxonomy" id="640081"/>
    <lineage>
        <taxon>Bacteria</taxon>
        <taxon>Pseudomonadati</taxon>
        <taxon>Pseudomonadota</taxon>
        <taxon>Betaproteobacteria</taxon>
        <taxon>Rhodocyclales</taxon>
        <taxon>Rhodocyclaceae</taxon>
        <taxon>Azospira</taxon>
    </lineage>
</organism>
<sequence>MHYQRLATAIIIAACLGTSACQKAADSEGGSASSQASPKTIKAFQDHVAKFSMTLFRAEADGVFNGKTGLTDLQPLVDGVYFSGGVPLPVPSGIQTAPAPWQYLRSEFNVVIGGPQGEELGSAAADDLLLLTNIRPEVCDALNAGLGQDKGSTGRLEKKRITAAVGSKIEQNEGCVATPDGFAYFVVTNRH</sequence>
<proteinExistence type="predicted"/>
<reference evidence="2 3" key="1">
    <citation type="journal article" date="2012" name="J. Bacteriol.">
        <title>Complete genome sequence of the anaerobic perchlorate-reducing bacterium Azospira suillum strain PS.</title>
        <authorList>
            <person name="Byrne-Bailey K.G."/>
            <person name="Coates J.D."/>
        </authorList>
    </citation>
    <scope>NUCLEOTIDE SEQUENCE [LARGE SCALE GENOMIC DNA]</scope>
    <source>
        <strain evidence="3">ATCC BAA-33 / DSM 13638 / PS</strain>
    </source>
</reference>
<evidence type="ECO:0000313" key="2">
    <source>
        <dbReference type="EMBL" id="AEV26528.1"/>
    </source>
</evidence>
<dbReference type="AlphaFoldDB" id="G8QJQ4"/>
<dbReference type="PROSITE" id="PS51257">
    <property type="entry name" value="PROKAR_LIPOPROTEIN"/>
    <property type="match status" value="1"/>
</dbReference>
<dbReference type="HOGENOM" id="CLU_1418925_0_0_4"/>
<dbReference type="Proteomes" id="UP000005633">
    <property type="component" value="Chromosome"/>
</dbReference>
<gene>
    <name evidence="2" type="ordered locus">Dsui_2162</name>
</gene>
<dbReference type="RefSeq" id="WP_014237222.1">
    <property type="nucleotide sequence ID" value="NC_016616.1"/>
</dbReference>
<feature type="chain" id="PRO_5003514760" description="Lipoprotein" evidence="1">
    <location>
        <begin position="25"/>
        <end position="191"/>
    </location>
</feature>
<dbReference type="KEGG" id="dsu:Dsui_2162"/>
<evidence type="ECO:0000256" key="1">
    <source>
        <dbReference type="SAM" id="SignalP"/>
    </source>
</evidence>
<keyword evidence="1" id="KW-0732">Signal</keyword>